<organism evidence="1 2">
    <name type="scientific">Hibiscus sabdariffa</name>
    <name type="common">roselle</name>
    <dbReference type="NCBI Taxonomy" id="183260"/>
    <lineage>
        <taxon>Eukaryota</taxon>
        <taxon>Viridiplantae</taxon>
        <taxon>Streptophyta</taxon>
        <taxon>Embryophyta</taxon>
        <taxon>Tracheophyta</taxon>
        <taxon>Spermatophyta</taxon>
        <taxon>Magnoliopsida</taxon>
        <taxon>eudicotyledons</taxon>
        <taxon>Gunneridae</taxon>
        <taxon>Pentapetalae</taxon>
        <taxon>rosids</taxon>
        <taxon>malvids</taxon>
        <taxon>Malvales</taxon>
        <taxon>Malvaceae</taxon>
        <taxon>Malvoideae</taxon>
        <taxon>Hibiscus</taxon>
    </lineage>
</organism>
<dbReference type="InterPro" id="IPR043128">
    <property type="entry name" value="Rev_trsase/Diguanyl_cyclase"/>
</dbReference>
<evidence type="ECO:0000313" key="2">
    <source>
        <dbReference type="Proteomes" id="UP001472677"/>
    </source>
</evidence>
<evidence type="ECO:0008006" key="3">
    <source>
        <dbReference type="Google" id="ProtNLM"/>
    </source>
</evidence>
<proteinExistence type="predicted"/>
<accession>A0ABR2GDA6</accession>
<keyword evidence="2" id="KW-1185">Reference proteome</keyword>
<comment type="caution">
    <text evidence="1">The sequence shown here is derived from an EMBL/GenBank/DDBJ whole genome shotgun (WGS) entry which is preliminary data.</text>
</comment>
<protein>
    <recommendedName>
        <fullName evidence="3">Reverse transcriptase/retrotransposon-derived protein RNase H-like domain-containing protein</fullName>
    </recommendedName>
</protein>
<reference evidence="1 2" key="1">
    <citation type="journal article" date="2024" name="G3 (Bethesda)">
        <title>Genome assembly of Hibiscus sabdariffa L. provides insights into metabolisms of medicinal natural products.</title>
        <authorList>
            <person name="Kim T."/>
        </authorList>
    </citation>
    <scope>NUCLEOTIDE SEQUENCE [LARGE SCALE GENOMIC DNA]</scope>
    <source>
        <strain evidence="1">TK-2024</strain>
        <tissue evidence="1">Old leaves</tissue>
    </source>
</reference>
<sequence length="206" mass="23394">MLLIRLIKQDVFEEVSIEYELKLCAQADLDEIDDEIGSEEAPKLELKDLPNHLKYVYLGEDETLPVIIAKGLTTEQEEKLVRILKEYKAAVGWTLADIKGFYRRFVKDFSKIALPLTNLLQKEVQFEFGKKCKEAFDKLKDLLTSAPIIRSPQWDLPFEIMCDVEAKATKTGDSKAVVGFIKAVVEFQEPLSTIKELTSAIGQLKP</sequence>
<dbReference type="PANTHER" id="PTHR34072">
    <property type="entry name" value="ENZYMATIC POLYPROTEIN-RELATED"/>
    <property type="match status" value="1"/>
</dbReference>
<dbReference type="SUPFAM" id="SSF56672">
    <property type="entry name" value="DNA/RNA polymerases"/>
    <property type="match status" value="1"/>
</dbReference>
<dbReference type="Gene3D" id="3.30.70.270">
    <property type="match status" value="1"/>
</dbReference>
<dbReference type="InterPro" id="IPR043502">
    <property type="entry name" value="DNA/RNA_pol_sf"/>
</dbReference>
<gene>
    <name evidence="1" type="ORF">V6N12_050744</name>
</gene>
<name>A0ABR2GDA6_9ROSI</name>
<dbReference type="Proteomes" id="UP001472677">
    <property type="component" value="Unassembled WGS sequence"/>
</dbReference>
<dbReference type="PANTHER" id="PTHR34072:SF57">
    <property type="entry name" value="RNA-DIRECTED DNA POLYMERASE"/>
    <property type="match status" value="1"/>
</dbReference>
<dbReference type="EMBL" id="JBBPBM010000001">
    <property type="protein sequence ID" value="KAK8600899.1"/>
    <property type="molecule type" value="Genomic_DNA"/>
</dbReference>
<evidence type="ECO:0000313" key="1">
    <source>
        <dbReference type="EMBL" id="KAK8600899.1"/>
    </source>
</evidence>